<dbReference type="WBParaSite" id="PS1159_v2.g17646.t1">
    <property type="protein sequence ID" value="PS1159_v2.g17646.t1"/>
    <property type="gene ID" value="PS1159_v2.g17646"/>
</dbReference>
<evidence type="ECO:0000313" key="1">
    <source>
        <dbReference type="Proteomes" id="UP000887580"/>
    </source>
</evidence>
<protein>
    <submittedName>
        <fullName evidence="2">DNA replication licensing factor MCM7</fullName>
    </submittedName>
</protein>
<proteinExistence type="predicted"/>
<name>A0AC35FK60_9BILA</name>
<reference evidence="2" key="1">
    <citation type="submission" date="2022-11" db="UniProtKB">
        <authorList>
            <consortium name="WormBaseParasite"/>
        </authorList>
    </citation>
    <scope>IDENTIFICATION</scope>
</reference>
<organism evidence="1 2">
    <name type="scientific">Panagrolaimus sp. PS1159</name>
    <dbReference type="NCBI Taxonomy" id="55785"/>
    <lineage>
        <taxon>Eukaryota</taxon>
        <taxon>Metazoa</taxon>
        <taxon>Ecdysozoa</taxon>
        <taxon>Nematoda</taxon>
        <taxon>Chromadorea</taxon>
        <taxon>Rhabditida</taxon>
        <taxon>Tylenchina</taxon>
        <taxon>Panagrolaimomorpha</taxon>
        <taxon>Panagrolaimoidea</taxon>
        <taxon>Panagrolaimidae</taxon>
        <taxon>Panagrolaimus</taxon>
    </lineage>
</organism>
<evidence type="ECO:0000313" key="2">
    <source>
        <dbReference type="WBParaSite" id="PS1159_v2.g17646.t1"/>
    </source>
</evidence>
<sequence>MIRLTNLQKLFNKKMAAAMDYELARERLTDFFQTCCVPDQNGDKTFIYADQIRQVANRVQTALYVYLDHLLQHDEELYNEVRKNSARYHQLTYDVIDKLVHNELRNAPPPVRDALDAFLYQRVYLEAQQRSADGADGNVQNDSRKKIPPKLLRRYEVYFVTPDLDKCLAAREILAEHVGKLVTMRGIVIRCSEVMPHVNVVTYLCDTCGCEVYQEINGPQYAPTQACPSKDCQESRANGRLELQLRGSSFSKYQEIRVQEMSDQVPTGSIPRAMSVRVTGENTRLCQPGDSIKISGILLPQLRSGFKNQAGGLVADVFLDCHSIENLRSEDDKSAENDLTEEEVQIVSQDNIYDLLAYSIAPEICGLHDVKKSLLLALVGGVDKNANGMKIRGAINIILVGDPGVAKSQLLGYVDRLAVRSQYTTGRGSSGVGLTAAVVKDPVTGEMTLEGGALVLADRGICCIDEFDKMLESDRTAIHEVMEQQTISISKAGINTSLNARVSILAAANPAFGRYNNKKSIEENVQLPAALLSRFDLLWLIQDVPDQDNDKRIADHITYVHMNGHEPESNFKPISMSLFRRYIELCKKRNPVVPSYLQKRLVEKYVELRDSARQNYATSVFTSPRNLLAVVRMATAHARLHLREQVTEADIDEALRLLDACKASIESNREAGLRRAPKDPVDIVFDLIRTFADPETKSLSRNKLGAEAQQRGLSDEDIAKCLERYPDVLMYEDGEITLTL</sequence>
<dbReference type="Proteomes" id="UP000887580">
    <property type="component" value="Unplaced"/>
</dbReference>
<accession>A0AC35FK60</accession>